<evidence type="ECO:0000313" key="1">
    <source>
        <dbReference type="EMBL" id="MBA4453990.1"/>
    </source>
</evidence>
<feature type="non-terminal residue" evidence="1">
    <location>
        <position position="124"/>
    </location>
</feature>
<name>A0AC60W2U2_9ARCH</name>
<protein>
    <submittedName>
        <fullName evidence="1">Uncharacterized protein</fullName>
    </submittedName>
</protein>
<sequence length="124" mass="14198">MTKLTMVDLKILFLGINKEGTFDEKDIEESDLKKLGVGRILDQLASLKERGLIEMNKNGSFSITSSAKQILWDDEIPLWVKILRVLEIKSQNIKTVASFLLVSDDQVKEEIEDLRKRHLLLMSP</sequence>
<gene>
    <name evidence="1" type="ORF">H2B05_03495</name>
</gene>
<reference evidence="1 2" key="1">
    <citation type="journal article" date="2020" name="Appl. Environ. Microbiol.">
        <title>Genomic Characteristics of a Novel Species of Ammonia-Oxidizing Archaea from the Jiulong River Estuary.</title>
        <authorList>
            <person name="Zou D."/>
            <person name="Wan R."/>
            <person name="Han L."/>
            <person name="Xu M.N."/>
            <person name="Liu Y."/>
            <person name="Liu H."/>
            <person name="Kao S.J."/>
            <person name="Li M."/>
        </authorList>
    </citation>
    <scope>NUCLEOTIDE SEQUENCE [LARGE SCALE GENOMIC DNA]</scope>
    <source>
        <strain evidence="1">W2bin3</strain>
    </source>
</reference>
<accession>A0AC60W2U2</accession>
<organism evidence="1 2">
    <name type="scientific">Candidatus Nitrosomaritimum aestuariumsis</name>
    <dbReference type="NCBI Taxonomy" id="3342354"/>
    <lineage>
        <taxon>Archaea</taxon>
        <taxon>Nitrososphaerota</taxon>
        <taxon>Nitrososphaeria</taxon>
        <taxon>Nitrosopumilales</taxon>
        <taxon>Nitrosopumilaceae</taxon>
        <taxon>Candidatus Nitrosomaritimum</taxon>
    </lineage>
</organism>
<proteinExistence type="predicted"/>
<evidence type="ECO:0000313" key="2">
    <source>
        <dbReference type="Proteomes" id="UP000526786"/>
    </source>
</evidence>
<dbReference type="EMBL" id="JACENC010000137">
    <property type="protein sequence ID" value="MBA4453990.1"/>
    <property type="molecule type" value="Genomic_DNA"/>
</dbReference>
<comment type="caution">
    <text evidence="1">The sequence shown here is derived from an EMBL/GenBank/DDBJ whole genome shotgun (WGS) entry which is preliminary data.</text>
</comment>
<dbReference type="Proteomes" id="UP000526786">
    <property type="component" value="Unassembled WGS sequence"/>
</dbReference>